<dbReference type="Proteomes" id="UP001163850">
    <property type="component" value="Unassembled WGS sequence"/>
</dbReference>
<keyword evidence="1" id="KW-0812">Transmembrane</keyword>
<protein>
    <submittedName>
        <fullName evidence="2">Uncharacterized protein</fullName>
    </submittedName>
</protein>
<evidence type="ECO:0000256" key="1">
    <source>
        <dbReference type="SAM" id="Phobius"/>
    </source>
</evidence>
<feature type="transmembrane region" description="Helical" evidence="1">
    <location>
        <begin position="94"/>
        <end position="116"/>
    </location>
</feature>
<keyword evidence="1" id="KW-1133">Transmembrane helix</keyword>
<name>A0AA38Q7F9_9AGAR</name>
<keyword evidence="1" id="KW-0472">Membrane</keyword>
<reference evidence="2" key="1">
    <citation type="submission" date="2022-08" db="EMBL/GenBank/DDBJ databases">
        <authorList>
            <consortium name="DOE Joint Genome Institute"/>
            <person name="Min B."/>
            <person name="Riley R."/>
            <person name="Sierra-Patev S."/>
            <person name="Naranjo-Ortiz M."/>
            <person name="Looney B."/>
            <person name="Konkel Z."/>
            <person name="Slot J.C."/>
            <person name="Sakamoto Y."/>
            <person name="Steenwyk J.L."/>
            <person name="Rokas A."/>
            <person name="Carro J."/>
            <person name="Camarero S."/>
            <person name="Ferreira P."/>
            <person name="Molpeceres G."/>
            <person name="Ruiz-Duenas F.J."/>
            <person name="Serrano A."/>
            <person name="Henrissat B."/>
            <person name="Drula E."/>
            <person name="Hughes K.W."/>
            <person name="Mata J.L."/>
            <person name="Ishikawa N.K."/>
            <person name="Vargas-Isla R."/>
            <person name="Ushijima S."/>
            <person name="Smith C.A."/>
            <person name="Ahrendt S."/>
            <person name="Andreopoulos W."/>
            <person name="He G."/>
            <person name="Labutti K."/>
            <person name="Lipzen A."/>
            <person name="Ng V."/>
            <person name="Sandor L."/>
            <person name="Barry K."/>
            <person name="Martinez A.T."/>
            <person name="Xiao Y."/>
            <person name="Gibbons J.G."/>
            <person name="Terashima K."/>
            <person name="Hibbett D.S."/>
            <person name="Grigoriev I.V."/>
        </authorList>
    </citation>
    <scope>NUCLEOTIDE SEQUENCE</scope>
    <source>
        <strain evidence="2">TFB7829</strain>
    </source>
</reference>
<gene>
    <name evidence="2" type="ORF">F5890DRAFT_1550204</name>
</gene>
<sequence>MEITDGWVPEGVEGNKAADEEALLNHHVTKYRRLPQIVAGRSRKEVDDFGGTFRREVILQGSVPFHQCNTAISTHLQGASPAERGQGLGRGSSWVFAHSFFVSLFFLTISSTYIVVTRTKTLQSGST</sequence>
<organism evidence="2 3">
    <name type="scientific">Lentinula detonsa</name>
    <dbReference type="NCBI Taxonomy" id="2804962"/>
    <lineage>
        <taxon>Eukaryota</taxon>
        <taxon>Fungi</taxon>
        <taxon>Dikarya</taxon>
        <taxon>Basidiomycota</taxon>
        <taxon>Agaricomycotina</taxon>
        <taxon>Agaricomycetes</taxon>
        <taxon>Agaricomycetidae</taxon>
        <taxon>Agaricales</taxon>
        <taxon>Marasmiineae</taxon>
        <taxon>Omphalotaceae</taxon>
        <taxon>Lentinula</taxon>
    </lineage>
</organism>
<evidence type="ECO:0000313" key="3">
    <source>
        <dbReference type="Proteomes" id="UP001163850"/>
    </source>
</evidence>
<dbReference type="AlphaFoldDB" id="A0AA38Q7F9"/>
<proteinExistence type="predicted"/>
<comment type="caution">
    <text evidence="2">The sequence shown here is derived from an EMBL/GenBank/DDBJ whole genome shotgun (WGS) entry which is preliminary data.</text>
</comment>
<evidence type="ECO:0000313" key="2">
    <source>
        <dbReference type="EMBL" id="KAJ3988723.1"/>
    </source>
</evidence>
<accession>A0AA38Q7F9</accession>
<dbReference type="EMBL" id="MU801905">
    <property type="protein sequence ID" value="KAJ3988723.1"/>
    <property type="molecule type" value="Genomic_DNA"/>
</dbReference>